<evidence type="ECO:0000313" key="4">
    <source>
        <dbReference type="EMBL" id="MDT2253482.1"/>
    </source>
</evidence>
<evidence type="ECO:0000256" key="2">
    <source>
        <dbReference type="SAM" id="MobiDB-lite"/>
    </source>
</evidence>
<dbReference type="Proteomes" id="UP001259239">
    <property type="component" value="Unassembled WGS sequence"/>
</dbReference>
<comment type="subcellular location">
    <subcellularLocation>
        <location evidence="1">Virion</location>
    </subcellularLocation>
</comment>
<evidence type="ECO:0000313" key="5">
    <source>
        <dbReference type="Proteomes" id="UP001259239"/>
    </source>
</evidence>
<dbReference type="Gene3D" id="3.30.2320.10">
    <property type="entry name" value="hypothetical protein PF0899 domain"/>
    <property type="match status" value="1"/>
</dbReference>
<dbReference type="Gene3D" id="3.30.2400.10">
    <property type="entry name" value="Major capsid protein gp5"/>
    <property type="match status" value="1"/>
</dbReference>
<dbReference type="RefSeq" id="WP_036654394.1">
    <property type="nucleotide sequence ID" value="NZ_CP121102.1"/>
</dbReference>
<gene>
    <name evidence="4" type="ORF">P7H09_20125</name>
</gene>
<name>A0AAP5N4B7_9BACL</name>
<feature type="compositionally biased region" description="Basic and acidic residues" evidence="2">
    <location>
        <begin position="96"/>
        <end position="112"/>
    </location>
</feature>
<dbReference type="InterPro" id="IPR054612">
    <property type="entry name" value="Phage_capsid-like_C"/>
</dbReference>
<feature type="region of interest" description="Disordered" evidence="2">
    <location>
        <begin position="83"/>
        <end position="112"/>
    </location>
</feature>
<sequence>MALRQLMISKKIEQRKAALTELLERENGFNTRSSELEAAIDEAKTDEEIAAVEEEVSKLDADKAELTEKKSKLEGEIAELEGELEQLNSKAPSNDTRSKTQENERGGQDMSKRNQEYFTREVEDFYSELRSRLKMRANGNVLPPGEAGAELLIPDIIVNRIRERIGDFTTLYPLVDIVRAGGRVKLILDVDTKEAEWLDQRGALPERDDSELTAVEFDGFKVGRIVYIDNSLLEDSIINLDDYLTKRIARSIAKALDKAILVGTGKEDKQPEGILPAIPTANKKTTPVKYEELIPMLGLIDTGEDATGEIIAVVHRQTYYAKLATLSLHVNAVGQDVVMLPNLAQPNFLGLRVVFSNYMPKDHILFGVFDKYTLIEREGTRVDMSAHYKFREDQTAIRGVGRYDGKPVKPESFVIVQLSDEDKGTSKAKGTEGK</sequence>
<dbReference type="AlphaFoldDB" id="A0AAP5N4B7"/>
<proteinExistence type="predicted"/>
<dbReference type="InterPro" id="IPR024455">
    <property type="entry name" value="Phage_capsid"/>
</dbReference>
<dbReference type="SUPFAM" id="SSF56563">
    <property type="entry name" value="Major capsid protein gp5"/>
    <property type="match status" value="1"/>
</dbReference>
<comment type="caution">
    <text evidence="4">The sequence shown here is derived from an EMBL/GenBank/DDBJ whole genome shotgun (WGS) entry which is preliminary data.</text>
</comment>
<dbReference type="EMBL" id="JARQGV010000004">
    <property type="protein sequence ID" value="MDT2253482.1"/>
    <property type="molecule type" value="Genomic_DNA"/>
</dbReference>
<protein>
    <submittedName>
        <fullName evidence="4">Phage major capsid protein</fullName>
    </submittedName>
</protein>
<reference evidence="4" key="1">
    <citation type="journal article" date="2023" name="J. Vet. Diagn. Invest.">
        <title>Oxytetracycline-resistant Paenibacillus larvae identified in commercial beekeeping operations in Saskatchewan using pooled honey sampling.</title>
        <authorList>
            <person name="Obshta O."/>
            <person name="Zabrodski M.W."/>
            <person name="Soomro T."/>
            <person name="Wilson G."/>
            <person name="Masood F."/>
            <person name="Thebeau J."/>
            <person name="Silva M.C.B."/>
            <person name="Biganski S."/>
            <person name="Kozii I.V."/>
            <person name="Koziy R.V."/>
            <person name="Raza M.F."/>
            <person name="Jose M.S."/>
            <person name="Simko E."/>
            <person name="Wood S.C."/>
        </authorList>
    </citation>
    <scope>NUCLEOTIDE SEQUENCE</scope>
    <source>
        <strain evidence="4">PL001</strain>
    </source>
</reference>
<reference evidence="4" key="2">
    <citation type="submission" date="2023-03" db="EMBL/GenBank/DDBJ databases">
        <authorList>
            <person name="Obshta O."/>
            <person name="Zabrodski M.W."/>
            <person name="Soomro T."/>
            <person name="Wilson G."/>
            <person name="Masood F."/>
            <person name="Thebeau J."/>
            <person name="Bezerra Da Silva M.C."/>
            <person name="Raza F."/>
            <person name="Biganski S."/>
            <person name="Jose M."/>
            <person name="Camilli M."/>
            <person name="Kozii I.V."/>
            <person name="Kozii R.V."/>
            <person name="Simko E."/>
            <person name="Wood S.C."/>
        </authorList>
    </citation>
    <scope>NUCLEOTIDE SEQUENCE</scope>
    <source>
        <strain evidence="4">PL001</strain>
    </source>
</reference>
<evidence type="ECO:0000259" key="3">
    <source>
        <dbReference type="Pfam" id="PF05065"/>
    </source>
</evidence>
<evidence type="ECO:0000256" key="1">
    <source>
        <dbReference type="ARBA" id="ARBA00004328"/>
    </source>
</evidence>
<organism evidence="4 5">
    <name type="scientific">Paenibacillus larvae</name>
    <dbReference type="NCBI Taxonomy" id="1464"/>
    <lineage>
        <taxon>Bacteria</taxon>
        <taxon>Bacillati</taxon>
        <taxon>Bacillota</taxon>
        <taxon>Bacilli</taxon>
        <taxon>Bacillales</taxon>
        <taxon>Paenibacillaceae</taxon>
        <taxon>Paenibacillus</taxon>
    </lineage>
</organism>
<dbReference type="NCBIfam" id="TIGR01554">
    <property type="entry name" value="major_cap_HK97"/>
    <property type="match status" value="1"/>
</dbReference>
<accession>A0AAP5N4B7</accession>
<feature type="domain" description="Phage capsid-like C-terminal" evidence="3">
    <location>
        <begin position="151"/>
        <end position="417"/>
    </location>
</feature>
<dbReference type="Pfam" id="PF05065">
    <property type="entry name" value="Phage_capsid"/>
    <property type="match status" value="1"/>
</dbReference>